<comment type="caution">
    <text evidence="4">The sequence shown here is derived from an EMBL/GenBank/DDBJ whole genome shotgun (WGS) entry which is preliminary data.</text>
</comment>
<evidence type="ECO:0000256" key="1">
    <source>
        <dbReference type="ARBA" id="ARBA00022441"/>
    </source>
</evidence>
<organism evidence="4 5">
    <name type="scientific">Elysia crispata</name>
    <name type="common">lettuce slug</name>
    <dbReference type="NCBI Taxonomy" id="231223"/>
    <lineage>
        <taxon>Eukaryota</taxon>
        <taxon>Metazoa</taxon>
        <taxon>Spiralia</taxon>
        <taxon>Lophotrochozoa</taxon>
        <taxon>Mollusca</taxon>
        <taxon>Gastropoda</taxon>
        <taxon>Heterobranchia</taxon>
        <taxon>Euthyneura</taxon>
        <taxon>Panpulmonata</taxon>
        <taxon>Sacoglossa</taxon>
        <taxon>Placobranchoidea</taxon>
        <taxon>Plakobranchidae</taxon>
        <taxon>Elysia</taxon>
    </lineage>
</organism>
<dbReference type="PANTHER" id="PTHR45632:SF3">
    <property type="entry name" value="KELCH-LIKE PROTEIN 32"/>
    <property type="match status" value="1"/>
</dbReference>
<name>A0AAE0ZJI4_9GAST</name>
<evidence type="ECO:0000313" key="4">
    <source>
        <dbReference type="EMBL" id="KAK3770287.1"/>
    </source>
</evidence>
<dbReference type="PANTHER" id="PTHR45632">
    <property type="entry name" value="LD33804P"/>
    <property type="match status" value="1"/>
</dbReference>
<dbReference type="PROSITE" id="PS50097">
    <property type="entry name" value="BTB"/>
    <property type="match status" value="1"/>
</dbReference>
<accession>A0AAE0ZJI4</accession>
<dbReference type="SMART" id="SM00225">
    <property type="entry name" value="BTB"/>
    <property type="match status" value="1"/>
</dbReference>
<dbReference type="EMBL" id="JAWDGP010003856">
    <property type="protein sequence ID" value="KAK3770287.1"/>
    <property type="molecule type" value="Genomic_DNA"/>
</dbReference>
<dbReference type="InterPro" id="IPR011333">
    <property type="entry name" value="SKP1/BTB/POZ_sf"/>
</dbReference>
<keyword evidence="1" id="KW-0880">Kelch repeat</keyword>
<dbReference type="Pfam" id="PF00651">
    <property type="entry name" value="BTB"/>
    <property type="match status" value="1"/>
</dbReference>
<keyword evidence="5" id="KW-1185">Reference proteome</keyword>
<keyword evidence="2" id="KW-0677">Repeat</keyword>
<proteinExistence type="predicted"/>
<dbReference type="Proteomes" id="UP001283361">
    <property type="component" value="Unassembled WGS sequence"/>
</dbReference>
<sequence>MADDISSQSYEIGLTKNIFEEFIFFKDEKIFSDVVVVVEEVEFPCHRVILAAASDFFKAALTTDMKEAKERRISLHGITKDVFSTLLSSIYGNKNVLTDDNFFDVWAAADMLRMRFIIAQLKEVFDSKLSSENCVDYLAKVRLLDQTAKQNVLEFIGNHFSRLKVQLKVQLLKVDELRSLLAMTNLNLYAEDEVIECALKWAKVNHISASQEPAEENSSDPRAETFLNGARSDSVNDLTDILECTRYLLISEGCLHGTLAMHPLVKSNPRCQSLVEKISYYHAHPHLHQSWCPPAAVHRERSNLANVLLVCQLTNFGQLQALDLRDMTWKDILIIGHMPNAKVLYYKSIVYVLFNNQLSKYLPKFEVGQPVPFSEGIIRVSYDALYVYTTDSGDSTQVLRTKLFNFSSIFNNGKLQYKSLGCIGEGMIDGKRIVNVILIGPVEIIFCVGDEDSYTTIIWVNEQDKLHGIYPYQLVSSSRLVVFRHDKEAFALQENGCLWRIQLGDDLLQINITRELVLWDGEKSLNGAVLYNDQLMIVGDFQDQSEVSTMLDHSLSGVFHSVVMIKRSYSYGDGCPDIALAELPKNIL</sequence>
<gene>
    <name evidence="4" type="ORF">RRG08_029942</name>
</gene>
<dbReference type="AlphaFoldDB" id="A0AAE0ZJI4"/>
<dbReference type="Gene3D" id="3.30.710.10">
    <property type="entry name" value="Potassium Channel Kv1.1, Chain A"/>
    <property type="match status" value="1"/>
</dbReference>
<dbReference type="Gene3D" id="1.25.40.420">
    <property type="match status" value="1"/>
</dbReference>
<dbReference type="Pfam" id="PF07707">
    <property type="entry name" value="BACK"/>
    <property type="match status" value="1"/>
</dbReference>
<reference evidence="4" key="1">
    <citation type="journal article" date="2023" name="G3 (Bethesda)">
        <title>A reference genome for the long-term kleptoplast-retaining sea slug Elysia crispata morphotype clarki.</title>
        <authorList>
            <person name="Eastman K.E."/>
            <person name="Pendleton A.L."/>
            <person name="Shaikh M.A."/>
            <person name="Suttiyut T."/>
            <person name="Ogas R."/>
            <person name="Tomko P."/>
            <person name="Gavelis G."/>
            <person name="Widhalm J.R."/>
            <person name="Wisecaver J.H."/>
        </authorList>
    </citation>
    <scope>NUCLEOTIDE SEQUENCE</scope>
    <source>
        <strain evidence="4">ECLA1</strain>
    </source>
</reference>
<evidence type="ECO:0000313" key="5">
    <source>
        <dbReference type="Proteomes" id="UP001283361"/>
    </source>
</evidence>
<dbReference type="InterPro" id="IPR000210">
    <property type="entry name" value="BTB/POZ_dom"/>
</dbReference>
<evidence type="ECO:0000256" key="2">
    <source>
        <dbReference type="ARBA" id="ARBA00022737"/>
    </source>
</evidence>
<evidence type="ECO:0000259" key="3">
    <source>
        <dbReference type="PROSITE" id="PS50097"/>
    </source>
</evidence>
<dbReference type="SUPFAM" id="SSF54695">
    <property type="entry name" value="POZ domain"/>
    <property type="match status" value="1"/>
</dbReference>
<dbReference type="CDD" id="cd18186">
    <property type="entry name" value="BTB_POZ_ZBTB_KLHL-like"/>
    <property type="match status" value="1"/>
</dbReference>
<protein>
    <recommendedName>
        <fullName evidence="3">BTB domain-containing protein</fullName>
    </recommendedName>
</protein>
<dbReference type="InterPro" id="IPR011705">
    <property type="entry name" value="BACK"/>
</dbReference>
<feature type="domain" description="BTB" evidence="3">
    <location>
        <begin position="32"/>
        <end position="99"/>
    </location>
</feature>